<proteinExistence type="predicted"/>
<reference evidence="1 2" key="1">
    <citation type="submission" date="2016-06" db="EMBL/GenBank/DDBJ databases">
        <title>Revisiting the taxonomy of the Elizabethkingia Genus based on Whole-Genome Sequencing, Optical Mapping, and MALDI-TOF.</title>
        <authorList>
            <person name="Nicholson A.C."/>
        </authorList>
    </citation>
    <scope>NUCLEOTIDE SEQUENCE [LARGE SCALE GENOMIC DNA]</scope>
    <source>
        <strain evidence="1 2">G4070</strain>
    </source>
</reference>
<keyword evidence="2" id="KW-1185">Reference proteome</keyword>
<name>A0A1T3M9J4_9FLAO</name>
<evidence type="ECO:0000313" key="1">
    <source>
        <dbReference type="EMBL" id="OPC61176.1"/>
    </source>
</evidence>
<evidence type="ECO:0008006" key="3">
    <source>
        <dbReference type="Google" id="ProtNLM"/>
    </source>
</evidence>
<dbReference type="AlphaFoldDB" id="A0A1T3M9J4"/>
<dbReference type="RefSeq" id="WP_078773225.1">
    <property type="nucleotide sequence ID" value="NZ_CBCSBR010000028.1"/>
</dbReference>
<accession>A0A1T3M9J4</accession>
<dbReference type="PROSITE" id="PS51257">
    <property type="entry name" value="PROKAR_LIPOPROTEIN"/>
    <property type="match status" value="1"/>
</dbReference>
<dbReference type="EMBL" id="MAHX01000021">
    <property type="protein sequence ID" value="OPC61176.1"/>
    <property type="molecule type" value="Genomic_DNA"/>
</dbReference>
<evidence type="ECO:0000313" key="2">
    <source>
        <dbReference type="Proteomes" id="UP000190813"/>
    </source>
</evidence>
<dbReference type="Proteomes" id="UP000190813">
    <property type="component" value="Unassembled WGS sequence"/>
</dbReference>
<protein>
    <recommendedName>
        <fullName evidence="3">Lipoprotein</fullName>
    </recommendedName>
</protein>
<comment type="caution">
    <text evidence="1">The sequence shown here is derived from an EMBL/GenBank/DDBJ whole genome shotgun (WGS) entry which is preliminary data.</text>
</comment>
<organism evidence="1 2">
    <name type="scientific">Elizabethkingia occulta</name>
    <dbReference type="NCBI Taxonomy" id="1867263"/>
    <lineage>
        <taxon>Bacteria</taxon>
        <taxon>Pseudomonadati</taxon>
        <taxon>Bacteroidota</taxon>
        <taxon>Flavobacteriia</taxon>
        <taxon>Flavobacteriales</taxon>
        <taxon>Weeksellaceae</taxon>
        <taxon>Elizabethkingia</taxon>
    </lineage>
</organism>
<gene>
    <name evidence="1" type="ORF">BAZ10_11980</name>
</gene>
<sequence>MKKNLFIFSTFLFLLSCDNKFSEKTKEASAPILITVGYYPTFHQHVETTVNLKDKYILFYSPNAFLPEPPPYKNREHNQEKEIKYQQYLAMYPKPTPFKTSIEEKDMQRIKKILNDFQKEDFENKDLPAIDGISLNIIIAYSNDMVKQIKPLNDPTSKQQELYKEILNLLMSKNTDKNNSIVIQNLIR</sequence>